<dbReference type="CDD" id="cd06185">
    <property type="entry name" value="PDR_like"/>
    <property type="match status" value="1"/>
</dbReference>
<keyword evidence="6" id="KW-0411">Iron-sulfur</keyword>
<dbReference type="InterPro" id="IPR050415">
    <property type="entry name" value="MRET"/>
</dbReference>
<dbReference type="InterPro" id="IPR039261">
    <property type="entry name" value="FNR_nucleotide-bd"/>
</dbReference>
<feature type="domain" description="2Fe-2S ferredoxin-type" evidence="7">
    <location>
        <begin position="229"/>
        <end position="314"/>
    </location>
</feature>
<evidence type="ECO:0000256" key="4">
    <source>
        <dbReference type="ARBA" id="ARBA00023002"/>
    </source>
</evidence>
<evidence type="ECO:0000313" key="10">
    <source>
        <dbReference type="Proteomes" id="UP000501237"/>
    </source>
</evidence>
<accession>A0A679GQT1</accession>
<dbReference type="PROSITE" id="PS51085">
    <property type="entry name" value="2FE2S_FER_2"/>
    <property type="match status" value="1"/>
</dbReference>
<dbReference type="CDD" id="cd00207">
    <property type="entry name" value="fer2"/>
    <property type="match status" value="1"/>
</dbReference>
<keyword evidence="4" id="KW-0560">Oxidoreductase</keyword>
<protein>
    <submittedName>
        <fullName evidence="9">Vanillate O-demethylase oxidoreductase</fullName>
    </submittedName>
</protein>
<evidence type="ECO:0000256" key="2">
    <source>
        <dbReference type="ARBA" id="ARBA00022714"/>
    </source>
</evidence>
<dbReference type="SUPFAM" id="SSF52343">
    <property type="entry name" value="Ferredoxin reductase-like, C-terminal NADP-linked domain"/>
    <property type="match status" value="1"/>
</dbReference>
<reference evidence="9 10" key="1">
    <citation type="journal article" date="2020" name="Microbiol. Resour. Announc.">
        <title>Complete genome sequence of Pseudomonas otitidis strain MrB4, isolated from Lake Biwa in Japan.</title>
        <authorList>
            <person name="Miyazaki K."/>
            <person name="Hase E."/>
            <person name="Maruya T."/>
        </authorList>
    </citation>
    <scope>NUCLEOTIDE SEQUENCE [LARGE SCALE GENOMIC DNA]</scope>
    <source>
        <strain evidence="9 10">MrB4</strain>
    </source>
</reference>
<evidence type="ECO:0000259" key="7">
    <source>
        <dbReference type="PROSITE" id="PS51085"/>
    </source>
</evidence>
<evidence type="ECO:0000256" key="6">
    <source>
        <dbReference type="ARBA" id="ARBA00023014"/>
    </source>
</evidence>
<dbReference type="PANTHER" id="PTHR47354">
    <property type="entry name" value="NADH OXIDOREDUCTASE HCR"/>
    <property type="match status" value="1"/>
</dbReference>
<dbReference type="GeneID" id="57398190"/>
<evidence type="ECO:0000256" key="1">
    <source>
        <dbReference type="ARBA" id="ARBA00022630"/>
    </source>
</evidence>
<keyword evidence="9" id="KW-0489">Methyltransferase</keyword>
<evidence type="ECO:0000256" key="3">
    <source>
        <dbReference type="ARBA" id="ARBA00022723"/>
    </source>
</evidence>
<dbReference type="GO" id="GO:0046872">
    <property type="term" value="F:metal ion binding"/>
    <property type="evidence" value="ECO:0007669"/>
    <property type="project" value="UniProtKB-KW"/>
</dbReference>
<dbReference type="AlphaFoldDB" id="A0A679GQT1"/>
<dbReference type="PROSITE" id="PS51384">
    <property type="entry name" value="FAD_FR"/>
    <property type="match status" value="1"/>
</dbReference>
<dbReference type="RefSeq" id="WP_172433760.1">
    <property type="nucleotide sequence ID" value="NZ_AP022642.1"/>
</dbReference>
<dbReference type="PRINTS" id="PR00409">
    <property type="entry name" value="PHDIOXRDTASE"/>
</dbReference>
<dbReference type="Proteomes" id="UP000501237">
    <property type="component" value="Chromosome"/>
</dbReference>
<dbReference type="Gene3D" id="3.40.50.80">
    <property type="entry name" value="Nucleotide-binding domain of ferredoxin-NADP reductase (FNR) module"/>
    <property type="match status" value="1"/>
</dbReference>
<dbReference type="InterPro" id="IPR017938">
    <property type="entry name" value="Riboflavin_synthase-like_b-brl"/>
</dbReference>
<dbReference type="InterPro" id="IPR036010">
    <property type="entry name" value="2Fe-2S_ferredoxin-like_sf"/>
</dbReference>
<dbReference type="GO" id="GO:0032259">
    <property type="term" value="P:methylation"/>
    <property type="evidence" value="ECO:0007669"/>
    <property type="project" value="UniProtKB-KW"/>
</dbReference>
<feature type="domain" description="FAD-binding FR-type" evidence="8">
    <location>
        <begin position="1"/>
        <end position="101"/>
    </location>
</feature>
<sequence length="314" mass="33626">MLDLMIRGLRLEAPGILGLELVAADGSPLPAFEAGAHLDLHLPGGLVRPYSLCNAPGETHRYCLAVLLDPASRGGSRVVHEQLRVGQRLTTSAPRNLFPLVAESSRSLLFAGGIGITPILAMAQALAARGDAFELHYCVRSRRLAAFIDWLEASPFAAHVHLHADDGPTPFDAPALLRDAGDAHLYVCGPGGFMEHVLGCARAAGWDETRLHREYFAAPVQPTGAARAFEVRLARSGLTLQVPAERSVAQVLDDAGVCIPLACEQGICGTCLTRVLDGEPEHRDSFLTDAERARNDQFTPCCSRARSACLVLDL</sequence>
<dbReference type="PROSITE" id="PS00197">
    <property type="entry name" value="2FE2S_FER_1"/>
    <property type="match status" value="1"/>
</dbReference>
<evidence type="ECO:0000313" key="9">
    <source>
        <dbReference type="EMBL" id="BCA28997.1"/>
    </source>
</evidence>
<dbReference type="InterPro" id="IPR012675">
    <property type="entry name" value="Beta-grasp_dom_sf"/>
</dbReference>
<dbReference type="Pfam" id="PF00111">
    <property type="entry name" value="Fer2"/>
    <property type="match status" value="1"/>
</dbReference>
<keyword evidence="3" id="KW-0479">Metal-binding</keyword>
<dbReference type="Gene3D" id="2.40.30.10">
    <property type="entry name" value="Translation factors"/>
    <property type="match status" value="1"/>
</dbReference>
<evidence type="ECO:0000256" key="5">
    <source>
        <dbReference type="ARBA" id="ARBA00023004"/>
    </source>
</evidence>
<dbReference type="EMBL" id="AP022642">
    <property type="protein sequence ID" value="BCA28997.1"/>
    <property type="molecule type" value="Genomic_DNA"/>
</dbReference>
<dbReference type="Gene3D" id="3.10.20.30">
    <property type="match status" value="1"/>
</dbReference>
<gene>
    <name evidence="9" type="primary">vanB</name>
    <name evidence="9" type="ORF">PtoMrB4_29740</name>
</gene>
<dbReference type="KEGG" id="poj:PtoMrB4_29740"/>
<keyword evidence="1" id="KW-0285">Flavoprotein</keyword>
<keyword evidence="2" id="KW-0001">2Fe-2S</keyword>
<name>A0A679GQT1_9GAMM</name>
<organism evidence="9 10">
    <name type="scientific">Metapseudomonas otitidis</name>
    <dbReference type="NCBI Taxonomy" id="319939"/>
    <lineage>
        <taxon>Bacteria</taxon>
        <taxon>Pseudomonadati</taxon>
        <taxon>Pseudomonadota</taxon>
        <taxon>Gammaproteobacteria</taxon>
        <taxon>Pseudomonadales</taxon>
        <taxon>Pseudomonadaceae</taxon>
        <taxon>Metapseudomonas</taxon>
    </lineage>
</organism>
<dbReference type="PANTHER" id="PTHR47354:SF1">
    <property type="entry name" value="CARNITINE MONOOXYGENASE REDUCTASE SUBUNIT"/>
    <property type="match status" value="1"/>
</dbReference>
<dbReference type="GO" id="GO:0016491">
    <property type="term" value="F:oxidoreductase activity"/>
    <property type="evidence" value="ECO:0007669"/>
    <property type="project" value="UniProtKB-KW"/>
</dbReference>
<dbReference type="SUPFAM" id="SSF54292">
    <property type="entry name" value="2Fe-2S ferredoxin-like"/>
    <property type="match status" value="1"/>
</dbReference>
<keyword evidence="9" id="KW-0808">Transferase</keyword>
<dbReference type="InterPro" id="IPR006058">
    <property type="entry name" value="2Fe2S_fd_BS"/>
</dbReference>
<dbReference type="GO" id="GO:0008168">
    <property type="term" value="F:methyltransferase activity"/>
    <property type="evidence" value="ECO:0007669"/>
    <property type="project" value="UniProtKB-KW"/>
</dbReference>
<proteinExistence type="predicted"/>
<evidence type="ECO:0000259" key="8">
    <source>
        <dbReference type="PROSITE" id="PS51384"/>
    </source>
</evidence>
<keyword evidence="5" id="KW-0408">Iron</keyword>
<dbReference type="InterPro" id="IPR017927">
    <property type="entry name" value="FAD-bd_FR_type"/>
</dbReference>
<dbReference type="GO" id="GO:0051537">
    <property type="term" value="F:2 iron, 2 sulfur cluster binding"/>
    <property type="evidence" value="ECO:0007669"/>
    <property type="project" value="UniProtKB-KW"/>
</dbReference>
<dbReference type="SUPFAM" id="SSF63380">
    <property type="entry name" value="Riboflavin synthase domain-like"/>
    <property type="match status" value="1"/>
</dbReference>
<dbReference type="InterPro" id="IPR001041">
    <property type="entry name" value="2Fe-2S_ferredoxin-type"/>
</dbReference>